<accession>A0A367CER0</accession>
<dbReference type="Proteomes" id="UP000252797">
    <property type="component" value="Unassembled WGS sequence"/>
</dbReference>
<evidence type="ECO:0000256" key="1">
    <source>
        <dbReference type="SAM" id="Phobius"/>
    </source>
</evidence>
<protein>
    <recommendedName>
        <fullName evidence="4">DUF1129 family protein</fullName>
    </recommendedName>
</protein>
<feature type="transmembrane region" description="Helical" evidence="1">
    <location>
        <begin position="186"/>
        <end position="205"/>
    </location>
</feature>
<keyword evidence="1" id="KW-1133">Transmembrane helix</keyword>
<dbReference type="AlphaFoldDB" id="A0A367CER0"/>
<feature type="transmembrane region" description="Helical" evidence="1">
    <location>
        <begin position="248"/>
        <end position="268"/>
    </location>
</feature>
<feature type="transmembrane region" description="Helical" evidence="1">
    <location>
        <begin position="217"/>
        <end position="236"/>
    </location>
</feature>
<sequence length="277" mass="31510">MVKTDELIQKNRELQKQLNSENESYYSDLVIYLRAKGTFKNEWIIEEKALEILQDILDSQQEGISAEEYFGKKPQEFADEIVKTAPVSFLGLLKLVFVALGVYSMFMLFIDLILPSRSFDFGTFAVVAVYTLVAALLLFWFIGTTVYSKKKKLSNAMTTLLYIVLLVGGGALSIFIKTPYQVKLVGIWGIVVILMLLLIITILFFKQDKEDKKTWAPFIPVILSCAVIGIVSRTTIFSSFFETMTGKYTIAGVLILSLIIQYVLIYFYTRKLRSKTN</sequence>
<proteinExistence type="predicted"/>
<reference evidence="2 3" key="1">
    <citation type="submission" date="2015-06" db="EMBL/GenBank/DDBJ databases">
        <title>The Genome Sequence of Enterococcus durans 4EA1.</title>
        <authorList>
            <consortium name="The Broad Institute Genomics Platform"/>
            <consortium name="The Broad Institute Genome Sequencing Center for Infectious Disease"/>
            <person name="Earl A.M."/>
            <person name="Van Tyne D."/>
            <person name="Lebreton F."/>
            <person name="Saavedra J.T."/>
            <person name="Gilmore M.S."/>
            <person name="Manson Mcguire A."/>
            <person name="Clock S."/>
            <person name="Crupain M."/>
            <person name="Rangan U."/>
            <person name="Young S."/>
            <person name="Abouelleil A."/>
            <person name="Cao P."/>
            <person name="Chapman S.B."/>
            <person name="Griggs A."/>
            <person name="Priest M."/>
            <person name="Shea T."/>
            <person name="Wortman J."/>
            <person name="Nusbaum C."/>
            <person name="Birren B."/>
        </authorList>
    </citation>
    <scope>NUCLEOTIDE SEQUENCE [LARGE SCALE GENOMIC DNA]</scope>
    <source>
        <strain evidence="2 3">4EA1</strain>
    </source>
</reference>
<feature type="transmembrane region" description="Helical" evidence="1">
    <location>
        <begin position="159"/>
        <end position="180"/>
    </location>
</feature>
<evidence type="ECO:0000313" key="2">
    <source>
        <dbReference type="EMBL" id="RCA11125.1"/>
    </source>
</evidence>
<feature type="transmembrane region" description="Helical" evidence="1">
    <location>
        <begin position="121"/>
        <end position="147"/>
    </location>
</feature>
<keyword evidence="1" id="KW-0472">Membrane</keyword>
<name>A0A367CER0_9ENTE</name>
<comment type="caution">
    <text evidence="2">The sequence shown here is derived from an EMBL/GenBank/DDBJ whole genome shotgun (WGS) entry which is preliminary data.</text>
</comment>
<gene>
    <name evidence="2" type="ORF">EA71_01880</name>
</gene>
<evidence type="ECO:0000313" key="3">
    <source>
        <dbReference type="Proteomes" id="UP000252797"/>
    </source>
</evidence>
<dbReference type="EMBL" id="LEPB01000004">
    <property type="protein sequence ID" value="RCA11125.1"/>
    <property type="molecule type" value="Genomic_DNA"/>
</dbReference>
<dbReference type="RefSeq" id="WP_113845974.1">
    <property type="nucleotide sequence ID" value="NZ_LEPB01000004.1"/>
</dbReference>
<evidence type="ECO:0008006" key="4">
    <source>
        <dbReference type="Google" id="ProtNLM"/>
    </source>
</evidence>
<organism evidence="2 3">
    <name type="scientific">Enterococcus durans</name>
    <dbReference type="NCBI Taxonomy" id="53345"/>
    <lineage>
        <taxon>Bacteria</taxon>
        <taxon>Bacillati</taxon>
        <taxon>Bacillota</taxon>
        <taxon>Bacilli</taxon>
        <taxon>Lactobacillales</taxon>
        <taxon>Enterococcaceae</taxon>
        <taxon>Enterococcus</taxon>
    </lineage>
</organism>
<feature type="transmembrane region" description="Helical" evidence="1">
    <location>
        <begin position="92"/>
        <end position="115"/>
    </location>
</feature>
<keyword evidence="1" id="KW-0812">Transmembrane</keyword>
<dbReference type="SUPFAM" id="SSF158560">
    <property type="entry name" value="BH3980-like"/>
    <property type="match status" value="1"/>
</dbReference>